<dbReference type="SUPFAM" id="SSF56059">
    <property type="entry name" value="Glutathione synthetase ATP-binding domain-like"/>
    <property type="match status" value="1"/>
</dbReference>
<dbReference type="EMBL" id="JBHRVQ010000001">
    <property type="protein sequence ID" value="MFC3389143.1"/>
    <property type="molecule type" value="Genomic_DNA"/>
</dbReference>
<keyword evidence="10" id="KW-1185">Reference proteome</keyword>
<gene>
    <name evidence="9" type="ORF">ACFOEO_11200</name>
</gene>
<dbReference type="Pfam" id="PF00708">
    <property type="entry name" value="Acylphosphatase"/>
    <property type="match status" value="1"/>
</dbReference>
<feature type="region of interest" description="Disordered" evidence="6">
    <location>
        <begin position="1"/>
        <end position="20"/>
    </location>
</feature>
<dbReference type="PROSITE" id="PS50975">
    <property type="entry name" value="ATP_GRASP"/>
    <property type="match status" value="1"/>
</dbReference>
<keyword evidence="2" id="KW-0067">ATP-binding</keyword>
<evidence type="ECO:0000256" key="1">
    <source>
        <dbReference type="ARBA" id="ARBA00015991"/>
    </source>
</evidence>
<dbReference type="Pfam" id="PF02655">
    <property type="entry name" value="ATP-grasp_3"/>
    <property type="match status" value="1"/>
</dbReference>
<evidence type="ECO:0000256" key="2">
    <source>
        <dbReference type="PROSITE-ProRule" id="PRU00409"/>
    </source>
</evidence>
<dbReference type="GO" id="GO:0003998">
    <property type="term" value="F:acylphosphatase activity"/>
    <property type="evidence" value="ECO:0007669"/>
    <property type="project" value="UniProtKB-EC"/>
</dbReference>
<name>A0ABV7N9J5_9STAP</name>
<comment type="caution">
    <text evidence="9">The sequence shown here is derived from an EMBL/GenBank/DDBJ whole genome shotgun (WGS) entry which is preliminary data.</text>
</comment>
<dbReference type="EC" id="3.6.1.7" evidence="3"/>
<dbReference type="PANTHER" id="PTHR21621">
    <property type="entry name" value="RIBOSOMAL PROTEIN S6 MODIFICATION PROTEIN"/>
    <property type="match status" value="1"/>
</dbReference>
<feature type="coiled-coil region" evidence="5">
    <location>
        <begin position="476"/>
        <end position="517"/>
    </location>
</feature>
<feature type="active site" evidence="3">
    <location>
        <position position="402"/>
    </location>
</feature>
<comment type="catalytic activity">
    <reaction evidence="3">
        <text>an acyl phosphate + H2O = a carboxylate + phosphate + H(+)</text>
        <dbReference type="Rhea" id="RHEA:14965"/>
        <dbReference type="ChEBI" id="CHEBI:15377"/>
        <dbReference type="ChEBI" id="CHEBI:15378"/>
        <dbReference type="ChEBI" id="CHEBI:29067"/>
        <dbReference type="ChEBI" id="CHEBI:43474"/>
        <dbReference type="ChEBI" id="CHEBI:59918"/>
        <dbReference type="EC" id="3.6.1.7"/>
    </reaction>
</comment>
<evidence type="ECO:0000313" key="10">
    <source>
        <dbReference type="Proteomes" id="UP001595637"/>
    </source>
</evidence>
<dbReference type="InterPro" id="IPR001792">
    <property type="entry name" value="Acylphosphatase-like_dom"/>
</dbReference>
<feature type="compositionally biased region" description="Basic and acidic residues" evidence="6">
    <location>
        <begin position="1"/>
        <end position="14"/>
    </location>
</feature>
<keyword evidence="2" id="KW-0547">Nucleotide-binding</keyword>
<accession>A0ABV7N9J5</accession>
<dbReference type="PANTHER" id="PTHR21621:SF0">
    <property type="entry name" value="BETA-CITRYLGLUTAMATE SYNTHASE B-RELATED"/>
    <property type="match status" value="1"/>
</dbReference>
<feature type="active site" evidence="3">
    <location>
        <position position="420"/>
    </location>
</feature>
<feature type="domain" description="ATP-grasp" evidence="7">
    <location>
        <begin position="91"/>
        <end position="345"/>
    </location>
</feature>
<dbReference type="PROSITE" id="PS51160">
    <property type="entry name" value="ACYLPHOSPHATASE_3"/>
    <property type="match status" value="1"/>
</dbReference>
<dbReference type="Proteomes" id="UP001595637">
    <property type="component" value="Unassembled WGS sequence"/>
</dbReference>
<dbReference type="Gene3D" id="3.30.470.20">
    <property type="entry name" value="ATP-grasp fold, B domain"/>
    <property type="match status" value="2"/>
</dbReference>
<protein>
    <recommendedName>
        <fullName evidence="1 3">acylphosphatase</fullName>
        <ecNumber evidence="3">3.6.1.7</ecNumber>
    </recommendedName>
</protein>
<dbReference type="SUPFAM" id="SSF54975">
    <property type="entry name" value="Acylphosphatase/BLUF domain-like"/>
    <property type="match status" value="1"/>
</dbReference>
<dbReference type="InterPro" id="IPR036046">
    <property type="entry name" value="Acylphosphatase-like_dom_sf"/>
</dbReference>
<evidence type="ECO:0000256" key="3">
    <source>
        <dbReference type="PROSITE-ProRule" id="PRU00520"/>
    </source>
</evidence>
<evidence type="ECO:0000256" key="6">
    <source>
        <dbReference type="SAM" id="MobiDB-lite"/>
    </source>
</evidence>
<keyword evidence="3 9" id="KW-0378">Hydrolase</keyword>
<sequence>MNETEFRWMPHHEGAVPPAGQGKRISTYTVALEGWRRGLTLKYYSHFDENNLLKLRYSLSDGKKTHDFQLSMGDGVTQEAFDICDNKEITKQYLRNAEVPVPVPTGKMFDKNASNEAIMKFAETMEFPVVFKPTDGNAGNGVFANIESLQELEDIIPYVREEMGFKEVILEDYIPGREFRVVVIGDRVLGAMIRRPASVLGDGEHTIKELIYQTNEIRKTNPHLTSRLIKVDREIRSMLMRKGYKLNTIPEAGERIYLREKSNLSKGGDAIDVTDKLTENLKQIARNVGKAIPGLQHYGVDMIVNEEKDTGVILEVNARPGFGGHLFPMEGQPRDFAKEIIEFYFPETKEKERSWLYFDFDSALEPIKNRTAASVELTTITPKKTYGKKLVLSGNVQVPGFRGWIKQQAKYRDLNGYVENQDDGTVLIIVAGTDQLLIEEFVKKCFKGPKDKDVEVTAIDEQEYNKPVKIFFEIKSRKTELSALELERKVEKLEARNEMLESKNQELIDRYHRFKSRKAWKITAPLRKTYELVKGRK</sequence>
<feature type="domain" description="Acylphosphatase-like" evidence="8">
    <location>
        <begin position="387"/>
        <end position="476"/>
    </location>
</feature>
<keyword evidence="5" id="KW-0175">Coiled coil</keyword>
<evidence type="ECO:0000256" key="4">
    <source>
        <dbReference type="RuleBase" id="RU004168"/>
    </source>
</evidence>
<dbReference type="InterPro" id="IPR003806">
    <property type="entry name" value="ATP-grasp_PylC-type"/>
</dbReference>
<proteinExistence type="inferred from homology"/>
<reference evidence="10" key="1">
    <citation type="journal article" date="2019" name="Int. J. Syst. Evol. Microbiol.">
        <title>The Global Catalogue of Microorganisms (GCM) 10K type strain sequencing project: providing services to taxonomists for standard genome sequencing and annotation.</title>
        <authorList>
            <consortium name="The Broad Institute Genomics Platform"/>
            <consortium name="The Broad Institute Genome Sequencing Center for Infectious Disease"/>
            <person name="Wu L."/>
            <person name="Ma J."/>
        </authorList>
    </citation>
    <scope>NUCLEOTIDE SEQUENCE [LARGE SCALE GENOMIC DNA]</scope>
    <source>
        <strain evidence="10">CCM 7756</strain>
    </source>
</reference>
<comment type="similarity">
    <text evidence="4">Belongs to the acylphosphatase family.</text>
</comment>
<evidence type="ECO:0000313" key="9">
    <source>
        <dbReference type="EMBL" id="MFC3389143.1"/>
    </source>
</evidence>
<dbReference type="RefSeq" id="WP_380655746.1">
    <property type="nucleotide sequence ID" value="NZ_JBHRVQ010000001.1"/>
</dbReference>
<evidence type="ECO:0000259" key="8">
    <source>
        <dbReference type="PROSITE" id="PS51160"/>
    </source>
</evidence>
<evidence type="ECO:0000256" key="5">
    <source>
        <dbReference type="SAM" id="Coils"/>
    </source>
</evidence>
<organism evidence="9 10">
    <name type="scientific">Salinicoccus sesuvii</name>
    <dbReference type="NCBI Taxonomy" id="868281"/>
    <lineage>
        <taxon>Bacteria</taxon>
        <taxon>Bacillati</taxon>
        <taxon>Bacillota</taxon>
        <taxon>Bacilli</taxon>
        <taxon>Bacillales</taxon>
        <taxon>Staphylococcaceae</taxon>
        <taxon>Salinicoccus</taxon>
    </lineage>
</organism>
<evidence type="ECO:0000259" key="7">
    <source>
        <dbReference type="PROSITE" id="PS50975"/>
    </source>
</evidence>
<dbReference type="InterPro" id="IPR011761">
    <property type="entry name" value="ATP-grasp"/>
</dbReference>
<dbReference type="Gene3D" id="3.30.70.100">
    <property type="match status" value="1"/>
</dbReference>